<dbReference type="VEuPathDB" id="FungiDB:A1Q1_02574"/>
<dbReference type="GO" id="GO:0045721">
    <property type="term" value="P:negative regulation of gluconeogenesis"/>
    <property type="evidence" value="ECO:0007669"/>
    <property type="project" value="TreeGrafter"/>
</dbReference>
<dbReference type="Pfam" id="PF09783">
    <property type="entry name" value="Vac_ImportDeg"/>
    <property type="match status" value="1"/>
</dbReference>
<sequence>MPTESPAAPLQGSGGNGAGPSLPTPSSLKCTWCGAASSGQADGIIFLGQQMERVCATCMRTDQFELGGITTGLGLDLAGSSNLVAASPSSAFDFSRLRDAIRARGAASESKNEDGAASSSSPASPQEPTPAASVTPLVIPGSARAPASPTEETAAESPTLHSKSLPAARTAPWATANPTRNAPAVAPMTPAKRDTVEERASNPLLEVGSRGVPSTARGCLYPGSVFRGTQSSGRNSYDVQIQIADVNLNEYTLCGYLTIWKLTEAHPELTTYFDAEIIGPKYGFVTGPRYGAKEHDDMRHWGRFEEFRRPSTRADIVRPEQLLRDPLPDTSSGEIRPKEREFVFLRIKEKFLVPNHHDRDISGASFAANTRLLLRYGGSVAYARASDAYLASAKVATLARPPPQLL</sequence>
<dbReference type="EMBL" id="ALBS01000204">
    <property type="protein sequence ID" value="EJT48442.1"/>
    <property type="molecule type" value="Genomic_DNA"/>
</dbReference>
<dbReference type="RefSeq" id="XP_014179311.1">
    <property type="nucleotide sequence ID" value="XM_014323836.1"/>
</dbReference>
<dbReference type="OrthoDB" id="62at2759"/>
<feature type="region of interest" description="Disordered" evidence="2">
    <location>
        <begin position="105"/>
        <end position="209"/>
    </location>
</feature>
<proteinExistence type="inferred from homology"/>
<accession>J6EZY7</accession>
<dbReference type="GO" id="GO:0043161">
    <property type="term" value="P:proteasome-mediated ubiquitin-dependent protein catabolic process"/>
    <property type="evidence" value="ECO:0007669"/>
    <property type="project" value="TreeGrafter"/>
</dbReference>
<evidence type="ECO:0000313" key="3">
    <source>
        <dbReference type="EMBL" id="EJT48442.1"/>
    </source>
</evidence>
<feature type="compositionally biased region" description="Low complexity" evidence="2">
    <location>
        <begin position="145"/>
        <end position="159"/>
    </location>
</feature>
<dbReference type="GO" id="GO:0006623">
    <property type="term" value="P:protein targeting to vacuole"/>
    <property type="evidence" value="ECO:0007669"/>
    <property type="project" value="TreeGrafter"/>
</dbReference>
<gene>
    <name evidence="3" type="ORF">A1Q1_02574</name>
</gene>
<evidence type="ECO:0000256" key="2">
    <source>
        <dbReference type="SAM" id="MobiDB-lite"/>
    </source>
</evidence>
<protein>
    <submittedName>
        <fullName evidence="3">Uncharacterized protein</fullName>
    </submittedName>
</protein>
<comment type="caution">
    <text evidence="3">The sequence shown here is derived from an EMBL/GenBank/DDBJ whole genome shotgun (WGS) entry which is preliminary data.</text>
</comment>
<dbReference type="PANTHER" id="PTHR14534">
    <property type="entry name" value="VACUOLAR IMPORT AND DEGRADATION PROTEIN 24"/>
    <property type="match status" value="1"/>
</dbReference>
<dbReference type="GO" id="GO:0005773">
    <property type="term" value="C:vacuole"/>
    <property type="evidence" value="ECO:0007669"/>
    <property type="project" value="GOC"/>
</dbReference>
<feature type="region of interest" description="Disordered" evidence="2">
    <location>
        <begin position="1"/>
        <end position="22"/>
    </location>
</feature>
<dbReference type="GO" id="GO:0007039">
    <property type="term" value="P:protein catabolic process in the vacuole"/>
    <property type="evidence" value="ECO:0007669"/>
    <property type="project" value="TreeGrafter"/>
</dbReference>
<comment type="similarity">
    <text evidence="1">Belongs to the GID4/VID24 family.</text>
</comment>
<evidence type="ECO:0000313" key="4">
    <source>
        <dbReference type="Proteomes" id="UP000002748"/>
    </source>
</evidence>
<dbReference type="HOGENOM" id="CLU_678235_0_0_1"/>
<name>J6EZY7_TRIAS</name>
<dbReference type="GO" id="GO:0034657">
    <property type="term" value="C:GID complex"/>
    <property type="evidence" value="ECO:0007669"/>
    <property type="project" value="TreeGrafter"/>
</dbReference>
<organism evidence="3 4">
    <name type="scientific">Trichosporon asahii var. asahii (strain ATCC 90039 / CBS 2479 / JCM 2466 / KCTC 7840 / NBRC 103889/ NCYC 2677 / UAMH 7654)</name>
    <name type="common">Yeast</name>
    <dbReference type="NCBI Taxonomy" id="1186058"/>
    <lineage>
        <taxon>Eukaryota</taxon>
        <taxon>Fungi</taxon>
        <taxon>Dikarya</taxon>
        <taxon>Basidiomycota</taxon>
        <taxon>Agaricomycotina</taxon>
        <taxon>Tremellomycetes</taxon>
        <taxon>Trichosporonales</taxon>
        <taxon>Trichosporonaceae</taxon>
        <taxon>Trichosporon</taxon>
    </lineage>
</organism>
<dbReference type="PANTHER" id="PTHR14534:SF3">
    <property type="entry name" value="GID COMPLEX SUBUNIT 4 HOMOLOG"/>
    <property type="match status" value="1"/>
</dbReference>
<feature type="compositionally biased region" description="Basic and acidic residues" evidence="2">
    <location>
        <begin position="191"/>
        <end position="200"/>
    </location>
</feature>
<evidence type="ECO:0000256" key="1">
    <source>
        <dbReference type="ARBA" id="ARBA00061469"/>
    </source>
</evidence>
<feature type="compositionally biased region" description="Low complexity" evidence="2">
    <location>
        <begin position="116"/>
        <end position="133"/>
    </location>
</feature>
<dbReference type="AlphaFoldDB" id="J6EZY7"/>
<reference evidence="3 4" key="1">
    <citation type="journal article" date="2012" name="Eukaryot. Cell">
        <title>Draft genome sequence of CBS 2479, the standard type strain of Trichosporon asahii.</title>
        <authorList>
            <person name="Yang R.Y."/>
            <person name="Li H.T."/>
            <person name="Zhu H."/>
            <person name="Zhou G.P."/>
            <person name="Wang M."/>
            <person name="Wang L."/>
        </authorList>
    </citation>
    <scope>NUCLEOTIDE SEQUENCE [LARGE SCALE GENOMIC DNA]</scope>
    <source>
        <strain evidence="4">ATCC 90039 / CBS 2479 / JCM 2466 / KCTC 7840 / NCYC 2677 / UAMH 7654</strain>
    </source>
</reference>
<dbReference type="InterPro" id="IPR018618">
    <property type="entry name" value="GID4/10-like"/>
</dbReference>
<dbReference type="GeneID" id="25986088"/>
<dbReference type="KEGG" id="tasa:A1Q1_02574"/>
<dbReference type="Proteomes" id="UP000002748">
    <property type="component" value="Unassembled WGS sequence"/>
</dbReference>